<comment type="caution">
    <text evidence="1">The sequence shown here is derived from an EMBL/GenBank/DDBJ whole genome shotgun (WGS) entry which is preliminary data.</text>
</comment>
<sequence>MISNPAIGSKFTIGLGIDGVSRYRDGNGGEFNRNNCGGFPVLMDSEKAKPEPIFEDRKEHRGTYTLTGSEIIGYSAVPANYKMALYTEGAVAKLLLGSLSAALPTKTLYCVTSIMPSTTIIADMTSSLGANAALISGKKLRFTIATGGAGAAGTIVVTGYTVETGAEVVETIPVTAAGVLYSAYHYGITGHLGISALTTTVLSTWTTPTLVIDEVNAVDHVQTDGDDCWTFSAEENITPHAYFRNDGLKPTTISISMEPKKTAEVSVSFTGKQSVAISAADTLTYPTMAKFPFNRFKFYTGATLATVAEDQTVQSFNYSRTREGADSDTVQPGDSYIADIVCDELSAKITVNRIFNSTSYTEWQNKDNGTVRAIKLTFIGDLIISGYYQSYTIELPAVRCRTGNIRPGGFGKVIVPFEYVAEYDTTNAFMIRETSRNSSWATFGWIDMIKNGGAEYSTDATNAADWTAVEQTEATRSSTYAQSGTYSLYVKDDNAAAFEYIYQRISTNNDNVTATAMRNCIVRLRGYCRDSAGSQNISFVLSDGTETSKTIVCTAAFVESTLYAAIGRSVTTVDIILAGGSWGSGVATTGYGWIDNFQASILI</sequence>
<dbReference type="Proteomes" id="UP000176682">
    <property type="component" value="Unassembled WGS sequence"/>
</dbReference>
<dbReference type="EMBL" id="MFAM01000035">
    <property type="protein sequence ID" value="OGD78801.1"/>
    <property type="molecule type" value="Genomic_DNA"/>
</dbReference>
<reference evidence="1 2" key="1">
    <citation type="journal article" date="2016" name="Nat. Commun.">
        <title>Thousands of microbial genomes shed light on interconnected biogeochemical processes in an aquifer system.</title>
        <authorList>
            <person name="Anantharaman K."/>
            <person name="Brown C.T."/>
            <person name="Hug L.A."/>
            <person name="Sharon I."/>
            <person name="Castelle C.J."/>
            <person name="Probst A.J."/>
            <person name="Thomas B.C."/>
            <person name="Singh A."/>
            <person name="Wilkins M.J."/>
            <person name="Karaoz U."/>
            <person name="Brodie E.L."/>
            <person name="Williams K.H."/>
            <person name="Hubbard S.S."/>
            <person name="Banfield J.F."/>
        </authorList>
    </citation>
    <scope>NUCLEOTIDE SEQUENCE [LARGE SCALE GENOMIC DNA]</scope>
</reference>
<evidence type="ECO:0000313" key="1">
    <source>
        <dbReference type="EMBL" id="OGD78801.1"/>
    </source>
</evidence>
<dbReference type="Gene3D" id="2.60.120.260">
    <property type="entry name" value="Galactose-binding domain-like"/>
    <property type="match status" value="1"/>
</dbReference>
<dbReference type="AlphaFoldDB" id="A0A1F5FGS8"/>
<evidence type="ECO:0000313" key="2">
    <source>
        <dbReference type="Proteomes" id="UP000176682"/>
    </source>
</evidence>
<name>A0A1F5FGS8_9BACT</name>
<organism evidence="1 2">
    <name type="scientific">Candidatus Collierbacteria bacterium RIFOXYB1_FULL_49_13</name>
    <dbReference type="NCBI Taxonomy" id="1817728"/>
    <lineage>
        <taxon>Bacteria</taxon>
        <taxon>Candidatus Collieribacteriota</taxon>
    </lineage>
</organism>
<gene>
    <name evidence="1" type="ORF">A2368_01530</name>
</gene>
<protein>
    <submittedName>
        <fullName evidence="1">Uncharacterized protein</fullName>
    </submittedName>
</protein>
<accession>A0A1F5FGS8</accession>
<proteinExistence type="predicted"/>